<sequence>MPTGPTMTVKLMTGENLKSPPSPSASPDLMHANLLPLSRTKSFGLGLTVAIAAGDLVRGRGVVALALFLQRNSATGILCGVTAHASELTREMEKEHIKMAILRQEQTFRQQVCELHRVYRVQKQLMMEMQAVKMAQAQVSRETQIKPRLEIDQQWCSNSGEKKVPFIEDFDLELTLATGAGRKQEKPSSSDSGATVSSSNSAESDSERRFPESNVTLRFPNENKRHDDQLMQSPWLYQCLSLKTA</sequence>
<evidence type="ECO:0000313" key="3">
    <source>
        <dbReference type="Proteomes" id="UP000729402"/>
    </source>
</evidence>
<dbReference type="PANTHER" id="PTHR33167:SF52">
    <property type="entry name" value="EXPRESSED PROTEIN"/>
    <property type="match status" value="1"/>
</dbReference>
<evidence type="ECO:0000313" key="2">
    <source>
        <dbReference type="EMBL" id="KAG8093211.1"/>
    </source>
</evidence>
<dbReference type="EMBL" id="JAAALK010000080">
    <property type="protein sequence ID" value="KAG8093211.1"/>
    <property type="molecule type" value="Genomic_DNA"/>
</dbReference>
<comment type="caution">
    <text evidence="2">The sequence shown here is derived from an EMBL/GenBank/DDBJ whole genome shotgun (WGS) entry which is preliminary data.</text>
</comment>
<keyword evidence="3" id="KW-1185">Reference proteome</keyword>
<organism evidence="2 3">
    <name type="scientific">Zizania palustris</name>
    <name type="common">Northern wild rice</name>
    <dbReference type="NCBI Taxonomy" id="103762"/>
    <lineage>
        <taxon>Eukaryota</taxon>
        <taxon>Viridiplantae</taxon>
        <taxon>Streptophyta</taxon>
        <taxon>Embryophyta</taxon>
        <taxon>Tracheophyta</taxon>
        <taxon>Spermatophyta</taxon>
        <taxon>Magnoliopsida</taxon>
        <taxon>Liliopsida</taxon>
        <taxon>Poales</taxon>
        <taxon>Poaceae</taxon>
        <taxon>BOP clade</taxon>
        <taxon>Oryzoideae</taxon>
        <taxon>Oryzeae</taxon>
        <taxon>Zizaniinae</taxon>
        <taxon>Zizania</taxon>
    </lineage>
</organism>
<dbReference type="Proteomes" id="UP000729402">
    <property type="component" value="Unassembled WGS sequence"/>
</dbReference>
<accession>A0A8J5WNQ5</accession>
<feature type="compositionally biased region" description="Low complexity" evidence="1">
    <location>
        <begin position="189"/>
        <end position="203"/>
    </location>
</feature>
<dbReference type="OrthoDB" id="666348at2759"/>
<proteinExistence type="predicted"/>
<dbReference type="PANTHER" id="PTHR33167">
    <property type="entry name" value="TRANSCRIPTION FACTOR, PUTATIVE (DUF863)-RELATED"/>
    <property type="match status" value="1"/>
</dbReference>
<dbReference type="AlphaFoldDB" id="A0A8J5WNQ5"/>
<name>A0A8J5WNQ5_ZIZPA</name>
<evidence type="ECO:0000256" key="1">
    <source>
        <dbReference type="SAM" id="MobiDB-lite"/>
    </source>
</evidence>
<gene>
    <name evidence="2" type="ORF">GUJ93_ZPchr0012g20247</name>
</gene>
<reference evidence="2" key="2">
    <citation type="submission" date="2021-02" db="EMBL/GenBank/DDBJ databases">
        <authorList>
            <person name="Kimball J.A."/>
            <person name="Haas M.W."/>
            <person name="Macchietto M."/>
            <person name="Kono T."/>
            <person name="Duquette J."/>
            <person name="Shao M."/>
        </authorList>
    </citation>
    <scope>NUCLEOTIDE SEQUENCE</scope>
    <source>
        <tissue evidence="2">Fresh leaf tissue</tissue>
    </source>
</reference>
<feature type="region of interest" description="Disordered" evidence="1">
    <location>
        <begin position="179"/>
        <end position="228"/>
    </location>
</feature>
<reference evidence="2" key="1">
    <citation type="journal article" date="2021" name="bioRxiv">
        <title>Whole Genome Assembly and Annotation of Northern Wild Rice, Zizania palustris L., Supports a Whole Genome Duplication in the Zizania Genus.</title>
        <authorList>
            <person name="Haas M."/>
            <person name="Kono T."/>
            <person name="Macchietto M."/>
            <person name="Millas R."/>
            <person name="McGilp L."/>
            <person name="Shao M."/>
            <person name="Duquette J."/>
            <person name="Hirsch C.N."/>
            <person name="Kimball J."/>
        </authorList>
    </citation>
    <scope>NUCLEOTIDE SEQUENCE</scope>
    <source>
        <tissue evidence="2">Fresh leaf tissue</tissue>
    </source>
</reference>
<protein>
    <submittedName>
        <fullName evidence="2">Uncharacterized protein</fullName>
    </submittedName>
</protein>